<keyword evidence="2" id="KW-1185">Reference proteome</keyword>
<gene>
    <name evidence="1" type="ORF">K3G42_017146</name>
</gene>
<accession>A0ACB8E816</accession>
<protein>
    <submittedName>
        <fullName evidence="1">Uncharacterized protein</fullName>
    </submittedName>
</protein>
<sequence>MQETPRFLSRVNQRVALRSLHRCVEEAGACSDLLGIPESWEKSCETEQHERETTLQNSQAGSSLRKKTLQHLATQVHCRNPTVNPKNKVFLTCRRRRPGTGSMRQPTSIADFKMSIFPPVPIQSPREHLDVEETRCPSPALARMHLIKGKGAMDRYLGMHIKGLSKQEAAANSLLHFQMIHSGHDSTRIIAEGTGQSC</sequence>
<comment type="caution">
    <text evidence="1">The sequence shown here is derived from an EMBL/GenBank/DDBJ whole genome shotgun (WGS) entry which is preliminary data.</text>
</comment>
<dbReference type="EMBL" id="CM037623">
    <property type="protein sequence ID" value="KAH7988465.1"/>
    <property type="molecule type" value="Genomic_DNA"/>
</dbReference>
<evidence type="ECO:0000313" key="1">
    <source>
        <dbReference type="EMBL" id="KAH7988465.1"/>
    </source>
</evidence>
<organism evidence="1 2">
    <name type="scientific">Sphaerodactylus townsendi</name>
    <dbReference type="NCBI Taxonomy" id="933632"/>
    <lineage>
        <taxon>Eukaryota</taxon>
        <taxon>Metazoa</taxon>
        <taxon>Chordata</taxon>
        <taxon>Craniata</taxon>
        <taxon>Vertebrata</taxon>
        <taxon>Euteleostomi</taxon>
        <taxon>Lepidosauria</taxon>
        <taxon>Squamata</taxon>
        <taxon>Bifurcata</taxon>
        <taxon>Gekkota</taxon>
        <taxon>Sphaerodactylidae</taxon>
        <taxon>Sphaerodactylus</taxon>
    </lineage>
</organism>
<dbReference type="Proteomes" id="UP000827872">
    <property type="component" value="Linkage Group LG10"/>
</dbReference>
<evidence type="ECO:0000313" key="2">
    <source>
        <dbReference type="Proteomes" id="UP000827872"/>
    </source>
</evidence>
<name>A0ACB8E816_9SAUR</name>
<reference evidence="1" key="1">
    <citation type="submission" date="2021-08" db="EMBL/GenBank/DDBJ databases">
        <title>The first chromosome-level gecko genome reveals the dynamic sex chromosomes of Neotropical dwarf geckos (Sphaerodactylidae: Sphaerodactylus).</title>
        <authorList>
            <person name="Pinto B.J."/>
            <person name="Keating S.E."/>
            <person name="Gamble T."/>
        </authorList>
    </citation>
    <scope>NUCLEOTIDE SEQUENCE</scope>
    <source>
        <strain evidence="1">TG3544</strain>
    </source>
</reference>
<proteinExistence type="predicted"/>